<comment type="caution">
    <text evidence="11">The sequence shown here is derived from an EMBL/GenBank/DDBJ whole genome shotgun (WGS) entry which is preliminary data.</text>
</comment>
<evidence type="ECO:0000313" key="12">
    <source>
        <dbReference type="Proteomes" id="UP000247922"/>
    </source>
</evidence>
<dbReference type="GO" id="GO:0004640">
    <property type="term" value="F:phosphoribosylanthranilate isomerase activity"/>
    <property type="evidence" value="ECO:0007669"/>
    <property type="project" value="TreeGrafter"/>
</dbReference>
<dbReference type="NCBIfam" id="NF001377">
    <property type="entry name" value="PRK00278.2-4"/>
    <property type="match status" value="1"/>
</dbReference>
<dbReference type="Pfam" id="PF00218">
    <property type="entry name" value="IGPS"/>
    <property type="match status" value="1"/>
</dbReference>
<evidence type="ECO:0000256" key="3">
    <source>
        <dbReference type="ARBA" id="ARBA00008737"/>
    </source>
</evidence>
<dbReference type="OrthoDB" id="9804217at2"/>
<evidence type="ECO:0000256" key="8">
    <source>
        <dbReference type="ARBA" id="ARBA00023239"/>
    </source>
</evidence>
<evidence type="ECO:0000256" key="7">
    <source>
        <dbReference type="ARBA" id="ARBA00023141"/>
    </source>
</evidence>
<dbReference type="GO" id="GO:0004425">
    <property type="term" value="F:indole-3-glycerol-phosphate synthase activity"/>
    <property type="evidence" value="ECO:0007669"/>
    <property type="project" value="UniProtKB-UniRule"/>
</dbReference>
<dbReference type="PANTHER" id="PTHR22854:SF2">
    <property type="entry name" value="INDOLE-3-GLYCEROL-PHOSPHATE SYNTHASE"/>
    <property type="match status" value="1"/>
</dbReference>
<dbReference type="RefSeq" id="WP_110250758.1">
    <property type="nucleotide sequence ID" value="NZ_QJJR01000003.1"/>
</dbReference>
<organism evidence="11 12">
    <name type="scientific">Streptohalobacillus salinus</name>
    <dbReference type="NCBI Taxonomy" id="621096"/>
    <lineage>
        <taxon>Bacteria</taxon>
        <taxon>Bacillati</taxon>
        <taxon>Bacillota</taxon>
        <taxon>Bacilli</taxon>
        <taxon>Bacillales</taxon>
        <taxon>Bacillaceae</taxon>
        <taxon>Streptohalobacillus</taxon>
    </lineage>
</organism>
<comment type="pathway">
    <text evidence="2 9">Amino-acid biosynthesis; L-tryptophan biosynthesis; L-tryptophan from chorismate: step 4/5.</text>
</comment>
<evidence type="ECO:0000313" key="11">
    <source>
        <dbReference type="EMBL" id="PXW92125.1"/>
    </source>
</evidence>
<sequence length="256" mass="28022">MTILDDIIKAKQIEVDVIKAQRAADNRKRTVPLVSFLDAVNTQPMHVIAEFKRHSPSKGMINKDVEPAEQARIYQASGASMISVLTDYPYFKGTMADLVAVKEAVSLPVLNKDFIIDPVQIDRAYQHGADVILLIVGALTKEQFTNLYHYATAKGLEVLVEVHDETEVKTALAVDAPLIGINNRNLKTFETSLKQTEALAPLINTEKHVLVSESGIKTKADVVQVKAAGARAVLVGETLMKTSPEAMIKAFTEDLS</sequence>
<evidence type="ECO:0000256" key="1">
    <source>
        <dbReference type="ARBA" id="ARBA00001633"/>
    </source>
</evidence>
<feature type="domain" description="Indole-3-glycerol phosphate synthase" evidence="10">
    <location>
        <begin position="4"/>
        <end position="249"/>
    </location>
</feature>
<keyword evidence="4 9" id="KW-0028">Amino-acid biosynthesis</keyword>
<dbReference type="UniPathway" id="UPA00035">
    <property type="reaction ID" value="UER00043"/>
</dbReference>
<keyword evidence="8 9" id="KW-0456">Lyase</keyword>
<dbReference type="GO" id="GO:0000162">
    <property type="term" value="P:L-tryptophan biosynthetic process"/>
    <property type="evidence" value="ECO:0007669"/>
    <property type="project" value="UniProtKB-UniRule"/>
</dbReference>
<reference evidence="11 12" key="1">
    <citation type="submission" date="2018-05" db="EMBL/GenBank/DDBJ databases">
        <title>Genomic Encyclopedia of Type Strains, Phase IV (KMG-IV): sequencing the most valuable type-strain genomes for metagenomic binning, comparative biology and taxonomic classification.</title>
        <authorList>
            <person name="Goeker M."/>
        </authorList>
    </citation>
    <scope>NUCLEOTIDE SEQUENCE [LARGE SCALE GENOMIC DNA]</scope>
    <source>
        <strain evidence="11 12">DSM 22440</strain>
    </source>
</reference>
<accession>A0A2V3WC29</accession>
<evidence type="ECO:0000256" key="6">
    <source>
        <dbReference type="ARBA" id="ARBA00022822"/>
    </source>
</evidence>
<dbReference type="PANTHER" id="PTHR22854">
    <property type="entry name" value="TRYPTOPHAN BIOSYNTHESIS PROTEIN"/>
    <property type="match status" value="1"/>
</dbReference>
<keyword evidence="6 9" id="KW-0822">Tryptophan biosynthesis</keyword>
<dbReference type="Gene3D" id="3.20.20.70">
    <property type="entry name" value="Aldolase class I"/>
    <property type="match status" value="1"/>
</dbReference>
<dbReference type="InterPro" id="IPR001468">
    <property type="entry name" value="Indole-3-GlycerolPSynthase_CS"/>
</dbReference>
<dbReference type="InterPro" id="IPR013785">
    <property type="entry name" value="Aldolase_TIM"/>
</dbReference>
<dbReference type="FunFam" id="3.20.20.70:FF:000024">
    <property type="entry name" value="Indole-3-glycerol phosphate synthase"/>
    <property type="match status" value="1"/>
</dbReference>
<evidence type="ECO:0000256" key="5">
    <source>
        <dbReference type="ARBA" id="ARBA00022793"/>
    </source>
</evidence>
<dbReference type="CDD" id="cd00331">
    <property type="entry name" value="IGPS"/>
    <property type="match status" value="1"/>
</dbReference>
<evidence type="ECO:0000256" key="9">
    <source>
        <dbReference type="HAMAP-Rule" id="MF_00134"/>
    </source>
</evidence>
<comment type="catalytic activity">
    <reaction evidence="1 9">
        <text>1-(2-carboxyphenylamino)-1-deoxy-D-ribulose 5-phosphate + H(+) = (1S,2R)-1-C-(indol-3-yl)glycerol 3-phosphate + CO2 + H2O</text>
        <dbReference type="Rhea" id="RHEA:23476"/>
        <dbReference type="ChEBI" id="CHEBI:15377"/>
        <dbReference type="ChEBI" id="CHEBI:15378"/>
        <dbReference type="ChEBI" id="CHEBI:16526"/>
        <dbReference type="ChEBI" id="CHEBI:58613"/>
        <dbReference type="ChEBI" id="CHEBI:58866"/>
        <dbReference type="EC" id="4.1.1.48"/>
    </reaction>
</comment>
<comment type="similarity">
    <text evidence="3 9">Belongs to the TrpC family.</text>
</comment>
<dbReference type="InterPro" id="IPR045186">
    <property type="entry name" value="Indole-3-glycerol_P_synth"/>
</dbReference>
<dbReference type="AlphaFoldDB" id="A0A2V3WC29"/>
<evidence type="ECO:0000256" key="4">
    <source>
        <dbReference type="ARBA" id="ARBA00022605"/>
    </source>
</evidence>
<dbReference type="HAMAP" id="MF_00134_B">
    <property type="entry name" value="IGPS_B"/>
    <property type="match status" value="1"/>
</dbReference>
<gene>
    <name evidence="9" type="primary">trpC</name>
    <name evidence="11" type="ORF">DES38_103141</name>
</gene>
<dbReference type="PROSITE" id="PS00614">
    <property type="entry name" value="IGPS"/>
    <property type="match status" value="1"/>
</dbReference>
<keyword evidence="12" id="KW-1185">Reference proteome</keyword>
<proteinExistence type="inferred from homology"/>
<dbReference type="InterPro" id="IPR011060">
    <property type="entry name" value="RibuloseP-bd_barrel"/>
</dbReference>
<dbReference type="SUPFAM" id="SSF51366">
    <property type="entry name" value="Ribulose-phoshate binding barrel"/>
    <property type="match status" value="1"/>
</dbReference>
<keyword evidence="5 9" id="KW-0210">Decarboxylase</keyword>
<evidence type="ECO:0000259" key="10">
    <source>
        <dbReference type="Pfam" id="PF00218"/>
    </source>
</evidence>
<dbReference type="Proteomes" id="UP000247922">
    <property type="component" value="Unassembled WGS sequence"/>
</dbReference>
<protein>
    <recommendedName>
        <fullName evidence="9">Indole-3-glycerol phosphate synthase</fullName>
        <shortName evidence="9">IGPS</shortName>
        <ecNumber evidence="9">4.1.1.48</ecNumber>
    </recommendedName>
</protein>
<name>A0A2V3WC29_9BACI</name>
<dbReference type="EMBL" id="QJJR01000003">
    <property type="protein sequence ID" value="PXW92125.1"/>
    <property type="molecule type" value="Genomic_DNA"/>
</dbReference>
<dbReference type="EC" id="4.1.1.48" evidence="9"/>
<evidence type="ECO:0000256" key="2">
    <source>
        <dbReference type="ARBA" id="ARBA00004696"/>
    </source>
</evidence>
<keyword evidence="7 9" id="KW-0057">Aromatic amino acid biosynthesis</keyword>
<dbReference type="InterPro" id="IPR013798">
    <property type="entry name" value="Indole-3-glycerol_P_synth_dom"/>
</dbReference>